<evidence type="ECO:0000313" key="11">
    <source>
        <dbReference type="EMBL" id="RMZ57305.1"/>
    </source>
</evidence>
<dbReference type="PIRSF" id="PIRSF000022">
    <property type="entry name" value="Bc1_14K"/>
    <property type="match status" value="1"/>
</dbReference>
<accession>A0A087SK28</accession>
<dbReference type="EMBL" id="QOKY01000128">
    <property type="protein sequence ID" value="RMZ57305.1"/>
    <property type="molecule type" value="Genomic_DNA"/>
</dbReference>
<dbReference type="RefSeq" id="XP_011398978.1">
    <property type="nucleotide sequence ID" value="XM_011400676.1"/>
</dbReference>
<dbReference type="GO" id="GO:0045275">
    <property type="term" value="C:respiratory chain complex III"/>
    <property type="evidence" value="ECO:0007669"/>
    <property type="project" value="InterPro"/>
</dbReference>
<evidence type="ECO:0000313" key="10">
    <source>
        <dbReference type="EMBL" id="KFM26082.1"/>
    </source>
</evidence>
<sequence>MKYPLQGAIAKLFDPLVARLAPAYQAAVGNELRKVGLRYEDLYDPEFDLDTAEALRRLSPDEVHARNQRLKRGMDMSMKHSELPHEIQEQQTPFNFYLDETLAQVKAENEERKQLGSGRPYDRHLP</sequence>
<evidence type="ECO:0000313" key="13">
    <source>
        <dbReference type="Proteomes" id="UP000279271"/>
    </source>
</evidence>
<evidence type="ECO:0000256" key="8">
    <source>
        <dbReference type="ARBA" id="ARBA00023136"/>
    </source>
</evidence>
<dbReference type="EMBL" id="KL662126">
    <property type="protein sequence ID" value="KFM26082.1"/>
    <property type="molecule type" value="Genomic_DNA"/>
</dbReference>
<reference evidence="10 12" key="1">
    <citation type="journal article" date="2014" name="BMC Genomics">
        <title>Oil accumulation mechanisms of the oleaginous microalga Chlorella protothecoides revealed through its genome, transcriptomes, and proteomes.</title>
        <authorList>
            <person name="Gao C."/>
            <person name="Wang Y."/>
            <person name="Shen Y."/>
            <person name="Yan D."/>
            <person name="He X."/>
            <person name="Dai J."/>
            <person name="Wu Q."/>
        </authorList>
    </citation>
    <scope>NUCLEOTIDE SEQUENCE [LARGE SCALE GENOMIC DNA]</scope>
    <source>
        <strain evidence="10 12">0710</strain>
    </source>
</reference>
<evidence type="ECO:0000313" key="12">
    <source>
        <dbReference type="Proteomes" id="UP000028924"/>
    </source>
</evidence>
<dbReference type="GeneID" id="23617624"/>
<dbReference type="PANTHER" id="PTHR12022:SF0">
    <property type="entry name" value="CYTOCHROME B-C1 COMPLEX SUBUNIT 7"/>
    <property type="match status" value="1"/>
</dbReference>
<dbReference type="KEGG" id="apro:F751_6233"/>
<dbReference type="SMR" id="A0A087SK28"/>
<comment type="subcellular location">
    <subcellularLocation>
        <location evidence="1">Mitochondrion inner membrane</location>
        <topology evidence="1">Peripheral membrane protein</topology>
        <orientation evidence="1">Matrix side</orientation>
    </subcellularLocation>
</comment>
<evidence type="ECO:0000256" key="3">
    <source>
        <dbReference type="ARBA" id="ARBA00022448"/>
    </source>
</evidence>
<dbReference type="AlphaFoldDB" id="A0A087SK28"/>
<dbReference type="FunFam" id="1.10.1090.10:FF:000002">
    <property type="entry name" value="Cytochrome b-c1 complex subunit 7"/>
    <property type="match status" value="1"/>
</dbReference>
<reference evidence="11" key="4">
    <citation type="submission" date="2018-11" db="EMBL/GenBank/DDBJ databases">
        <title>Characterization of plant carbon substrate utilization by Auxenochlorella protothecoides.</title>
        <authorList>
            <person name="Vogler B.W."/>
            <person name="Starkenburg S.R."/>
            <person name="Sudasinghe N."/>
            <person name="Schambach J.Y."/>
            <person name="Rollin J.A."/>
            <person name="Pattathil S."/>
            <person name="Barry A.N."/>
        </authorList>
    </citation>
    <scope>NUCLEOTIDE SEQUENCE [LARGE SCALE GENOMIC DNA]</scope>
    <source>
        <strain evidence="11">UTEX 25</strain>
    </source>
</reference>
<evidence type="ECO:0000256" key="2">
    <source>
        <dbReference type="ARBA" id="ARBA00008554"/>
    </source>
</evidence>
<evidence type="ECO:0000256" key="7">
    <source>
        <dbReference type="ARBA" id="ARBA00023128"/>
    </source>
</evidence>
<keyword evidence="8 9" id="KW-0472">Membrane</keyword>
<reference evidence="11" key="3">
    <citation type="submission" date="2018-10" db="EMBL/GenBank/DDBJ databases">
        <authorList>
            <person name="Hovde B."/>
            <person name="Zhang X."/>
        </authorList>
    </citation>
    <scope>NUCLEOTIDE SEQUENCE [LARGE SCALE GENOMIC DNA]</scope>
    <source>
        <strain evidence="11">UTEX 25</strain>
    </source>
</reference>
<dbReference type="InterPro" id="IPR003197">
    <property type="entry name" value="QCR7"/>
</dbReference>
<comment type="similarity">
    <text evidence="2 9">Belongs to the UQCRB/QCR7 family.</text>
</comment>
<keyword evidence="7 9" id="KW-0496">Mitochondrion</keyword>
<dbReference type="GO" id="GO:0005743">
    <property type="term" value="C:mitochondrial inner membrane"/>
    <property type="evidence" value="ECO:0007669"/>
    <property type="project" value="UniProtKB-SubCell"/>
</dbReference>
<proteinExistence type="inferred from homology"/>
<evidence type="ECO:0000256" key="1">
    <source>
        <dbReference type="ARBA" id="ARBA00004443"/>
    </source>
</evidence>
<comment type="function">
    <text evidence="9">Component of the ubiquinol-cytochrome c oxidoreductase, a multisubunit transmembrane complex that is part of the mitochondrial electron transport chain which drives oxidative phosphorylation.</text>
</comment>
<dbReference type="Proteomes" id="UP000028924">
    <property type="component" value="Unassembled WGS sequence"/>
</dbReference>
<keyword evidence="5 9" id="KW-0999">Mitochondrion inner membrane</keyword>
<organism evidence="10 12">
    <name type="scientific">Auxenochlorella protothecoides</name>
    <name type="common">Green microalga</name>
    <name type="synonym">Chlorella protothecoides</name>
    <dbReference type="NCBI Taxonomy" id="3075"/>
    <lineage>
        <taxon>Eukaryota</taxon>
        <taxon>Viridiplantae</taxon>
        <taxon>Chlorophyta</taxon>
        <taxon>core chlorophytes</taxon>
        <taxon>Trebouxiophyceae</taxon>
        <taxon>Chlorellales</taxon>
        <taxon>Chlorellaceae</taxon>
        <taxon>Auxenochlorella</taxon>
    </lineage>
</organism>
<evidence type="ECO:0000256" key="5">
    <source>
        <dbReference type="ARBA" id="ARBA00022792"/>
    </source>
</evidence>
<dbReference type="Gene3D" id="1.10.1090.10">
    <property type="entry name" value="Cytochrome b-c1 complex subunit 7"/>
    <property type="match status" value="1"/>
</dbReference>
<keyword evidence="6 9" id="KW-0249">Electron transport</keyword>
<dbReference type="Pfam" id="PF02271">
    <property type="entry name" value="UCR_14kD"/>
    <property type="match status" value="1"/>
</dbReference>
<keyword evidence="4 9" id="KW-0679">Respiratory chain</keyword>
<protein>
    <recommendedName>
        <fullName evidence="9">Cytochrome b-c1 complex subunit 7</fullName>
    </recommendedName>
</protein>
<dbReference type="OrthoDB" id="425749at2759"/>
<evidence type="ECO:0000256" key="4">
    <source>
        <dbReference type="ARBA" id="ARBA00022660"/>
    </source>
</evidence>
<keyword evidence="3 9" id="KW-0813">Transport</keyword>
<dbReference type="InterPro" id="IPR036544">
    <property type="entry name" value="QCR7_sf"/>
</dbReference>
<dbReference type="SUPFAM" id="SSF81524">
    <property type="entry name" value="14 kDa protein of cytochrome bc1 complex (Ubiquinol-cytochrome c reductase)"/>
    <property type="match status" value="1"/>
</dbReference>
<reference evidence="13" key="2">
    <citation type="journal article" date="2018" name="Algal Res.">
        <title>Characterization of plant carbon substrate utilization by Auxenochlorella protothecoides.</title>
        <authorList>
            <person name="Vogler B.W."/>
            <person name="Starkenburg S.R."/>
            <person name="Sudasinghe N."/>
            <person name="Schambach J.Y."/>
            <person name="Rollin J.A."/>
            <person name="Pattathil S."/>
            <person name="Barry A.N."/>
        </authorList>
    </citation>
    <scope>NUCLEOTIDE SEQUENCE [LARGE SCALE GENOMIC DNA]</scope>
    <source>
        <strain evidence="13">UTEX 25</strain>
    </source>
</reference>
<dbReference type="STRING" id="3075.A0A087SK28"/>
<gene>
    <name evidence="11" type="ORF">APUTEX25_004139</name>
    <name evidence="10" type="ORF">F751_6233</name>
</gene>
<dbReference type="GO" id="GO:0006122">
    <property type="term" value="P:mitochondrial electron transport, ubiquinol to cytochrome c"/>
    <property type="evidence" value="ECO:0007669"/>
    <property type="project" value="InterPro"/>
</dbReference>
<dbReference type="Proteomes" id="UP000279271">
    <property type="component" value="Unassembled WGS sequence"/>
</dbReference>
<evidence type="ECO:0000256" key="9">
    <source>
        <dbReference type="PIRNR" id="PIRNR000022"/>
    </source>
</evidence>
<dbReference type="eggNOG" id="KOG3440">
    <property type="taxonomic scope" value="Eukaryota"/>
</dbReference>
<dbReference type="PANTHER" id="PTHR12022">
    <property type="entry name" value="UBIQUINOL-CYTOCHROME C REDUCTASE COMPLEX 14 KD PROTEIN"/>
    <property type="match status" value="1"/>
</dbReference>
<keyword evidence="12" id="KW-1185">Reference proteome</keyword>
<evidence type="ECO:0000256" key="6">
    <source>
        <dbReference type="ARBA" id="ARBA00022982"/>
    </source>
</evidence>
<name>A0A087SK28_AUXPR</name>